<evidence type="ECO:0000259" key="1">
    <source>
        <dbReference type="Pfam" id="PF09331"/>
    </source>
</evidence>
<dbReference type="EMBL" id="JANJYJ010000010">
    <property type="protein sequence ID" value="KAK3183168.1"/>
    <property type="molecule type" value="Genomic_DNA"/>
</dbReference>
<reference evidence="2" key="1">
    <citation type="journal article" date="2023" name="Plant J.">
        <title>Genome sequences and population genomics provide insights into the demographic history, inbreeding, and mutation load of two 'living fossil' tree species of Dipteronia.</title>
        <authorList>
            <person name="Feng Y."/>
            <person name="Comes H.P."/>
            <person name="Chen J."/>
            <person name="Zhu S."/>
            <person name="Lu R."/>
            <person name="Zhang X."/>
            <person name="Li P."/>
            <person name="Qiu J."/>
            <person name="Olsen K.M."/>
            <person name="Qiu Y."/>
        </authorList>
    </citation>
    <scope>NUCLEOTIDE SEQUENCE</scope>
    <source>
        <strain evidence="2">NBL</strain>
    </source>
</reference>
<dbReference type="Proteomes" id="UP001281410">
    <property type="component" value="Unassembled WGS sequence"/>
</dbReference>
<gene>
    <name evidence="2" type="ORF">Dsin_030454</name>
</gene>
<organism evidence="2 3">
    <name type="scientific">Dipteronia sinensis</name>
    <dbReference type="NCBI Taxonomy" id="43782"/>
    <lineage>
        <taxon>Eukaryota</taxon>
        <taxon>Viridiplantae</taxon>
        <taxon>Streptophyta</taxon>
        <taxon>Embryophyta</taxon>
        <taxon>Tracheophyta</taxon>
        <taxon>Spermatophyta</taxon>
        <taxon>Magnoliopsida</taxon>
        <taxon>eudicotyledons</taxon>
        <taxon>Gunneridae</taxon>
        <taxon>Pentapetalae</taxon>
        <taxon>rosids</taxon>
        <taxon>malvids</taxon>
        <taxon>Sapindales</taxon>
        <taxon>Sapindaceae</taxon>
        <taxon>Hippocastanoideae</taxon>
        <taxon>Acereae</taxon>
        <taxon>Dipteronia</taxon>
    </lineage>
</organism>
<evidence type="ECO:0000313" key="2">
    <source>
        <dbReference type="EMBL" id="KAK3183168.1"/>
    </source>
</evidence>
<name>A0AAE0DR46_9ROSI</name>
<proteinExistence type="predicted"/>
<keyword evidence="3" id="KW-1185">Reference proteome</keyword>
<sequence length="163" mass="18511">MAKSTTFPTTNDLVAGFDLCKKRDGEFDGHVKNSPGRLCELDHEGPNDEMRFMLGTNSVQISRVEFCLITGLKFGAIPDTALYEDVPNSIYQRYFGGRDAVTFTKHQARIEQGQWQQQFDAVELCLLLMVNCVLTGLKERYCIPIWQLCLVDDIDAFLWGLHV</sequence>
<dbReference type="PANTHER" id="PTHR48449">
    <property type="entry name" value="DUF1985 DOMAIN-CONTAINING PROTEIN"/>
    <property type="match status" value="1"/>
</dbReference>
<dbReference type="Pfam" id="PF09331">
    <property type="entry name" value="DUF1985"/>
    <property type="match status" value="1"/>
</dbReference>
<dbReference type="AlphaFoldDB" id="A0AAE0DR46"/>
<protein>
    <recommendedName>
        <fullName evidence="1">DUF1985 domain-containing protein</fullName>
    </recommendedName>
</protein>
<comment type="caution">
    <text evidence="2">The sequence shown here is derived from an EMBL/GenBank/DDBJ whole genome shotgun (WGS) entry which is preliminary data.</text>
</comment>
<feature type="domain" description="DUF1985" evidence="1">
    <location>
        <begin position="47"/>
        <end position="158"/>
    </location>
</feature>
<dbReference type="PANTHER" id="PTHR48449:SF1">
    <property type="entry name" value="DUF1985 DOMAIN-CONTAINING PROTEIN"/>
    <property type="match status" value="1"/>
</dbReference>
<accession>A0AAE0DR46</accession>
<evidence type="ECO:0000313" key="3">
    <source>
        <dbReference type="Proteomes" id="UP001281410"/>
    </source>
</evidence>
<dbReference type="InterPro" id="IPR015410">
    <property type="entry name" value="DUF1985"/>
</dbReference>